<comment type="similarity">
    <text evidence="2 10">Belongs to the binding-protein-dependent transport system permease family. MalFG subfamily.</text>
</comment>
<accession>A0A430A0Z7</accession>
<feature type="transmembrane region" description="Helical" evidence="9">
    <location>
        <begin position="198"/>
        <end position="217"/>
    </location>
</feature>
<keyword evidence="8 9" id="KW-0472">Membrane</keyword>
<keyword evidence="7 9" id="KW-1133">Transmembrane helix</keyword>
<keyword evidence="4 10" id="KW-1003">Cell membrane</keyword>
<feature type="transmembrane region" description="Helical" evidence="9">
    <location>
        <begin position="133"/>
        <end position="156"/>
    </location>
</feature>
<dbReference type="PANTHER" id="PTHR47314">
    <property type="entry name" value="MALTOSE/MALTODEXTRIN TRANSPORT SYSTEM PERMEASE PROTEIN MALF"/>
    <property type="match status" value="1"/>
</dbReference>
<sequence length="433" mass="48138">MNTNEIKRDVKKAARLSLIPGLGQLYNKQKFKGLIFLAIFALFIFELLTFGIGAIEGFVTLGTVPVEDHSLFLLIEGTMQLIITVIFFIFYAINIKDAKAVANLWNNGEKVNTTPKEIINNLFDEGFPYLLTLPAYLVMTVSIIFPVLVTLFMAFTNYDFKHIPPAGLIDWVGFKNFFSIFFLSSYRSTFGAVFSWTLIWTICASTLQIVLGVMTAVVANQQFIKGKRLFGVIFLLPWAVPAFITIMSFSNIFNDSIGAINTQVLPMLNHLPLIDIAPIAWKTDPFWTKVAIIMIQGWLGFPYIYVMTTGILQSIPEELYEAAKIDGANSMQRFNTITLPMILYVAAPIFVTQYTGNFNNFSMIYLFNNGGPGSVGGGAGSTDILISWIYKLTTGNAPQYSVAAAVTLIISFIVIGVSLIVFKKTKAFDMEGM</sequence>
<feature type="transmembrane region" description="Helical" evidence="9">
    <location>
        <begin position="71"/>
        <end position="93"/>
    </location>
</feature>
<comment type="subcellular location">
    <subcellularLocation>
        <location evidence="1 9">Cell membrane</location>
        <topology evidence="1 9">Multi-pass membrane protein</topology>
    </subcellularLocation>
</comment>
<dbReference type="EMBL" id="NGJS01000002">
    <property type="protein sequence ID" value="RSU00053.1"/>
    <property type="molecule type" value="Genomic_DNA"/>
</dbReference>
<evidence type="ECO:0000256" key="5">
    <source>
        <dbReference type="ARBA" id="ARBA00022597"/>
    </source>
</evidence>
<dbReference type="SUPFAM" id="SSF161098">
    <property type="entry name" value="MetI-like"/>
    <property type="match status" value="1"/>
</dbReference>
<keyword evidence="13" id="KW-1185">Reference proteome</keyword>
<dbReference type="InterPro" id="IPR035906">
    <property type="entry name" value="MetI-like_sf"/>
</dbReference>
<feature type="transmembrane region" description="Helical" evidence="9">
    <location>
        <begin position="229"/>
        <end position="249"/>
    </location>
</feature>
<dbReference type="RefSeq" id="WP_125983006.1">
    <property type="nucleotide sequence ID" value="NZ_NGJS01000002.1"/>
</dbReference>
<reference evidence="12 13" key="1">
    <citation type="submission" date="2017-05" db="EMBL/GenBank/DDBJ databases">
        <title>Vagococcus spp. assemblies.</title>
        <authorList>
            <person name="Gulvik C.A."/>
        </authorList>
    </citation>
    <scope>NUCLEOTIDE SEQUENCE [LARGE SCALE GENOMIC DNA]</scope>
    <source>
        <strain evidence="12 13">SS1995</strain>
    </source>
</reference>
<feature type="transmembrane region" description="Helical" evidence="9">
    <location>
        <begin position="290"/>
        <end position="312"/>
    </location>
</feature>
<dbReference type="PANTHER" id="PTHR47314:SF1">
    <property type="entry name" value="MALTOSE_MALTODEXTRIN TRANSPORT SYSTEM PERMEASE PROTEIN MALF"/>
    <property type="match status" value="1"/>
</dbReference>
<dbReference type="AlphaFoldDB" id="A0A430A0Z7"/>
<evidence type="ECO:0000313" key="12">
    <source>
        <dbReference type="EMBL" id="RSU00053.1"/>
    </source>
</evidence>
<dbReference type="Gene3D" id="1.10.3720.10">
    <property type="entry name" value="MetI-like"/>
    <property type="match status" value="1"/>
</dbReference>
<evidence type="ECO:0000259" key="11">
    <source>
        <dbReference type="PROSITE" id="PS50928"/>
    </source>
</evidence>
<evidence type="ECO:0000256" key="1">
    <source>
        <dbReference type="ARBA" id="ARBA00004651"/>
    </source>
</evidence>
<organism evidence="12 13">
    <name type="scientific">Vagococcus vulneris</name>
    <dbReference type="NCBI Taxonomy" id="1977869"/>
    <lineage>
        <taxon>Bacteria</taxon>
        <taxon>Bacillati</taxon>
        <taxon>Bacillota</taxon>
        <taxon>Bacilli</taxon>
        <taxon>Lactobacillales</taxon>
        <taxon>Enterococcaceae</taxon>
        <taxon>Vagococcus</taxon>
    </lineage>
</organism>
<feature type="transmembrane region" description="Helical" evidence="9">
    <location>
        <begin position="34"/>
        <end position="59"/>
    </location>
</feature>
<proteinExistence type="inferred from homology"/>
<evidence type="ECO:0000256" key="3">
    <source>
        <dbReference type="ARBA" id="ARBA00022448"/>
    </source>
</evidence>
<dbReference type="GO" id="GO:1990060">
    <property type="term" value="C:maltose transport complex"/>
    <property type="evidence" value="ECO:0007669"/>
    <property type="project" value="TreeGrafter"/>
</dbReference>
<evidence type="ECO:0000256" key="7">
    <source>
        <dbReference type="ARBA" id="ARBA00022989"/>
    </source>
</evidence>
<evidence type="ECO:0000313" key="13">
    <source>
        <dbReference type="Proteomes" id="UP000287857"/>
    </source>
</evidence>
<comment type="function">
    <text evidence="10">Part of the ABC transporter complex MalEFGK involved in maltose/maltodextrin import. Probably responsible for the translocation of the substrate across the membrane.</text>
</comment>
<gene>
    <name evidence="12" type="ORF">CBF37_01765</name>
</gene>
<dbReference type="GO" id="GO:0042956">
    <property type="term" value="P:maltodextrin transmembrane transport"/>
    <property type="evidence" value="ECO:0007669"/>
    <property type="project" value="TreeGrafter"/>
</dbReference>
<dbReference type="Pfam" id="PF00528">
    <property type="entry name" value="BPD_transp_1"/>
    <property type="match status" value="1"/>
</dbReference>
<dbReference type="PROSITE" id="PS50928">
    <property type="entry name" value="ABC_TM1"/>
    <property type="match status" value="1"/>
</dbReference>
<feature type="transmembrane region" description="Helical" evidence="9">
    <location>
        <begin position="333"/>
        <end position="351"/>
    </location>
</feature>
<evidence type="ECO:0000256" key="9">
    <source>
        <dbReference type="RuleBase" id="RU363032"/>
    </source>
</evidence>
<dbReference type="FunFam" id="1.10.3720.10:FF:000036">
    <property type="entry name" value="Maltodextrin ABC transporter, permease protein"/>
    <property type="match status" value="1"/>
</dbReference>
<dbReference type="Proteomes" id="UP000287857">
    <property type="component" value="Unassembled WGS sequence"/>
</dbReference>
<protein>
    <recommendedName>
        <fullName evidence="10">Maltose/maltodextrin transport system permease protein</fullName>
    </recommendedName>
</protein>
<dbReference type="SUPFAM" id="SSF160964">
    <property type="entry name" value="MalF N-terminal region-like"/>
    <property type="match status" value="1"/>
</dbReference>
<evidence type="ECO:0000256" key="2">
    <source>
        <dbReference type="ARBA" id="ARBA00009047"/>
    </source>
</evidence>
<evidence type="ECO:0000256" key="10">
    <source>
        <dbReference type="RuleBase" id="RU367050"/>
    </source>
</evidence>
<evidence type="ECO:0000256" key="4">
    <source>
        <dbReference type="ARBA" id="ARBA00022475"/>
    </source>
</evidence>
<keyword evidence="3 9" id="KW-0813">Transport</keyword>
<keyword evidence="5 10" id="KW-0762">Sugar transport</keyword>
<dbReference type="OrthoDB" id="9778687at2"/>
<name>A0A430A0Z7_9ENTE</name>
<dbReference type="InterPro" id="IPR000515">
    <property type="entry name" value="MetI-like"/>
</dbReference>
<evidence type="ECO:0000256" key="6">
    <source>
        <dbReference type="ARBA" id="ARBA00022692"/>
    </source>
</evidence>
<comment type="caution">
    <text evidence="12">The sequence shown here is derived from an EMBL/GenBank/DDBJ whole genome shotgun (WGS) entry which is preliminary data.</text>
</comment>
<evidence type="ECO:0000256" key="8">
    <source>
        <dbReference type="ARBA" id="ARBA00023136"/>
    </source>
</evidence>
<feature type="domain" description="ABC transmembrane type-1" evidence="11">
    <location>
        <begin position="194"/>
        <end position="421"/>
    </location>
</feature>
<dbReference type="GO" id="GO:0015423">
    <property type="term" value="F:ABC-type maltose transporter activity"/>
    <property type="evidence" value="ECO:0007669"/>
    <property type="project" value="TreeGrafter"/>
</dbReference>
<keyword evidence="6 9" id="KW-0812">Transmembrane</keyword>
<feature type="transmembrane region" description="Helical" evidence="9">
    <location>
        <begin position="400"/>
        <end position="422"/>
    </location>
</feature>
<dbReference type="CDD" id="cd06261">
    <property type="entry name" value="TM_PBP2"/>
    <property type="match status" value="1"/>
</dbReference>